<gene>
    <name evidence="5" type="ORF">NP439_23595</name>
</gene>
<keyword evidence="3" id="KW-0460">Magnesium</keyword>
<dbReference type="PANTHER" id="PTHR32308:SF0">
    <property type="entry name" value="HPCH_HPAI ALDOLASE_CITRATE LYASE DOMAIN-CONTAINING PROTEIN"/>
    <property type="match status" value="1"/>
</dbReference>
<keyword evidence="5" id="KW-0456">Lyase</keyword>
<sequence length="306" mass="34829">MSNENMIVRSRLVIPINVNKFVQKANKRNADVIVLDLEDSIPYEEKEHARTLIPDAVQTISSLITPIYIRVNSEEDFLYKDIEKSVREGVSGIVVPKVESGHEIEKIDQWITELEKKANLAVGQFKISVLIETAKGFLDVADILKASKRIDTVSIGMEDLASDLGIILNQQTVASLNYFRLKLITVARAYHVIPLGLMGSLANYTDLDSYRKYAREAFELGFRGSSCIHPSQVEILNKSFKYNEEEINQARKIVNVFNNALAQGRASASYDGKMIDYPHYKKYQQIIDEYERVEKYERLKGNEGRC</sequence>
<dbReference type="InterPro" id="IPR040442">
    <property type="entry name" value="Pyrv_kinase-like_dom_sf"/>
</dbReference>
<reference evidence="5" key="1">
    <citation type="submission" date="2022-07" db="EMBL/GenBank/DDBJ databases">
        <title>FELIX.</title>
        <authorList>
            <person name="Wan K.H."/>
            <person name="Park S."/>
            <person name="Lawrence Q."/>
            <person name="Eichenberger J.P."/>
            <person name="Booth B.W."/>
            <person name="Piaggio A.J."/>
            <person name="Chandler J.C."/>
            <person name="Franklin A.B."/>
            <person name="Celniker S.E."/>
        </authorList>
    </citation>
    <scope>NUCLEOTIDE SEQUENCE</scope>
    <source>
        <strain evidence="5">QA-1986 374</strain>
    </source>
</reference>
<name>A0ABY5JRP8_9BACI</name>
<evidence type="ECO:0000313" key="5">
    <source>
        <dbReference type="EMBL" id="UUI02976.1"/>
    </source>
</evidence>
<proteinExistence type="predicted"/>
<organism evidence="5 6">
    <name type="scientific">Oceanobacillus jeddahense</name>
    <dbReference type="NCBI Taxonomy" id="1462527"/>
    <lineage>
        <taxon>Bacteria</taxon>
        <taxon>Bacillati</taxon>
        <taxon>Bacillota</taxon>
        <taxon>Bacilli</taxon>
        <taxon>Bacillales</taxon>
        <taxon>Bacillaceae</taxon>
        <taxon>Oceanobacillus</taxon>
    </lineage>
</organism>
<dbReference type="Pfam" id="PF03328">
    <property type="entry name" value="HpcH_HpaI"/>
    <property type="match status" value="1"/>
</dbReference>
<dbReference type="EMBL" id="CP101914">
    <property type="protein sequence ID" value="UUI02976.1"/>
    <property type="molecule type" value="Genomic_DNA"/>
</dbReference>
<comment type="cofactor">
    <cofactor evidence="1">
        <name>Mg(2+)</name>
        <dbReference type="ChEBI" id="CHEBI:18420"/>
    </cofactor>
</comment>
<evidence type="ECO:0000259" key="4">
    <source>
        <dbReference type="Pfam" id="PF03328"/>
    </source>
</evidence>
<dbReference type="RefSeq" id="WP_256708162.1">
    <property type="nucleotide sequence ID" value="NZ_CP101914.1"/>
</dbReference>
<accession>A0ABY5JRP8</accession>
<dbReference type="PIRSF" id="PIRSF015582">
    <property type="entry name" value="Cit_lyase_B"/>
    <property type="match status" value="1"/>
</dbReference>
<dbReference type="InterPro" id="IPR005000">
    <property type="entry name" value="Aldolase/citrate-lyase_domain"/>
</dbReference>
<dbReference type="SUPFAM" id="SSF51621">
    <property type="entry name" value="Phosphoenolpyruvate/pyruvate domain"/>
    <property type="match status" value="1"/>
</dbReference>
<evidence type="ECO:0000256" key="2">
    <source>
        <dbReference type="ARBA" id="ARBA00022723"/>
    </source>
</evidence>
<dbReference type="Proteomes" id="UP001059773">
    <property type="component" value="Chromosome"/>
</dbReference>
<evidence type="ECO:0000256" key="1">
    <source>
        <dbReference type="ARBA" id="ARBA00001946"/>
    </source>
</evidence>
<protein>
    <submittedName>
        <fullName evidence="5">CoA ester lyase</fullName>
    </submittedName>
</protein>
<dbReference type="PANTHER" id="PTHR32308">
    <property type="entry name" value="LYASE BETA SUBUNIT, PUTATIVE (AFU_ORTHOLOGUE AFUA_4G13030)-RELATED"/>
    <property type="match status" value="1"/>
</dbReference>
<evidence type="ECO:0000256" key="3">
    <source>
        <dbReference type="ARBA" id="ARBA00022842"/>
    </source>
</evidence>
<dbReference type="Gene3D" id="3.20.20.60">
    <property type="entry name" value="Phosphoenolpyruvate-binding domains"/>
    <property type="match status" value="1"/>
</dbReference>
<dbReference type="InterPro" id="IPR011206">
    <property type="entry name" value="Citrate_lyase_beta/mcl1/mcl2"/>
</dbReference>
<keyword evidence="6" id="KW-1185">Reference proteome</keyword>
<evidence type="ECO:0000313" key="6">
    <source>
        <dbReference type="Proteomes" id="UP001059773"/>
    </source>
</evidence>
<keyword evidence="2" id="KW-0479">Metal-binding</keyword>
<dbReference type="InterPro" id="IPR015813">
    <property type="entry name" value="Pyrv/PenolPyrv_kinase-like_dom"/>
</dbReference>
<dbReference type="GO" id="GO:0016829">
    <property type="term" value="F:lyase activity"/>
    <property type="evidence" value="ECO:0007669"/>
    <property type="project" value="UniProtKB-KW"/>
</dbReference>
<feature type="domain" description="HpcH/HpaI aldolase/citrate lyase" evidence="4">
    <location>
        <begin position="11"/>
        <end position="230"/>
    </location>
</feature>